<keyword evidence="1" id="KW-0802">TPR repeat</keyword>
<dbReference type="PANTHER" id="PTHR23082:SF0">
    <property type="entry name" value="GENERAL TRANSCRIPTION FACTOR 3C POLYPEPTIDE 3"/>
    <property type="match status" value="1"/>
</dbReference>
<feature type="repeat" description="TPR" evidence="1">
    <location>
        <begin position="472"/>
        <end position="505"/>
    </location>
</feature>
<dbReference type="Gene3D" id="1.25.40.10">
    <property type="entry name" value="Tetratricopeptide repeat domain"/>
    <property type="match status" value="3"/>
</dbReference>
<feature type="region of interest" description="Disordered" evidence="2">
    <location>
        <begin position="541"/>
        <end position="602"/>
    </location>
</feature>
<dbReference type="Pfam" id="PF13432">
    <property type="entry name" value="TPR_16"/>
    <property type="match status" value="1"/>
</dbReference>
<protein>
    <submittedName>
        <fullName evidence="3">TPR-like protein</fullName>
    </submittedName>
</protein>
<dbReference type="EMBL" id="ML170193">
    <property type="protein sequence ID" value="TDL19819.1"/>
    <property type="molecule type" value="Genomic_DNA"/>
</dbReference>
<sequence length="1034" mass="116669">MARLRRNTRPETPDDDEDVEDTGASSGDSYEEPSASDSELIDSDDVSSENEELEPAGDGNVEFQIEGDFDRLIGNIRDSGTASGSSILSSIWDAPLQENADEEFLDDLRAASGIGRVGKGKGKGKGKEKARTRQGPVLSHQVRALIGEGHHAYVDGDIPEAIRIMQEVIRIEPRAVSAWSVLATCYRDMNEPAKALQLSIMGAHLRHDAEEWERLAAKSRDLGFNQQALYCYGKVVSLDPSNANALWERASLAKENGDLKMARLAYLGILKRYPHDISVLNEIRHILVELSDLDLCATIFRRAFDFYTTTFPTGRALAADGTEVTGGGFTPMEIFVLADLYNTLEEYEKAIFITRSGYRWLQGRADQRFWDACDDDREYDPEGYARDDSTVRLKQGFYPLDINARHRLAIARLKLGETNEGKLHAEIILAENASDYSPLFAEIADAYFERGMFAEARPIYEILGADASTSSMHILMQAGASRRNLGDLKEALEVYEHVVDADPSNTDAKMKLAEIYEIMNEPRKALELVYQVIDARKRRPEPEAAENSFQQPHGQANTWSLFEERKQPRSKPKTPKARNRISKKDLEELERQKEQEAQRGHQRLQQLWPAMLRHEREAETEWLLEAEKLVESFRETRDLFITSTAQRGRTTRAARGGDAEEDRMASRLHLVLEGSNALRKSKTDSSGGRPVDFRGISFDDWLVLIMEYAFLLTRLDQYDMAEEVLRHVLVSFVYQSRVSQDKLRLALITIGIHQQKPTIVMEHSRKLISAYQFNNEPFRILLASLASGLPSTDLFITSTFQKQLFREMKLTDAAVKGKNIQWMAGSRRYAPVSGGKDKDVDEDVEAGGGEDEEQMREDVMEKFAKPEKPTKDNPVTVTIYGQTCNAVKSYQSALYYLLFGYEYCRIDPVICLSLAVASIGRAMQRQADNRNYLITQALGFLTQYRSLRGSADDAPFVDEVEYNFGRAFHQLGLLTHAVHHYERVLQIVDRRQTSASASEDVGVAREAAYNLSLIYVMTGATGLAQALYKRWLSI</sequence>
<evidence type="ECO:0000256" key="2">
    <source>
        <dbReference type="SAM" id="MobiDB-lite"/>
    </source>
</evidence>
<dbReference type="AlphaFoldDB" id="A0A4Y7PYY1"/>
<dbReference type="PANTHER" id="PTHR23082">
    <property type="entry name" value="TRANSCRIPTION INITIATION FACTOR IIIC TFIIIC , POLYPEPTIDE 3-RELATED"/>
    <property type="match status" value="1"/>
</dbReference>
<dbReference type="InterPro" id="IPR011990">
    <property type="entry name" value="TPR-like_helical_dom_sf"/>
</dbReference>
<dbReference type="PROSITE" id="PS50005">
    <property type="entry name" value="TPR"/>
    <property type="match status" value="2"/>
</dbReference>
<dbReference type="InterPro" id="IPR039340">
    <property type="entry name" value="Tfc4/TFIIIC-102/Sfc4"/>
</dbReference>
<feature type="compositionally biased region" description="Polar residues" evidence="2">
    <location>
        <begin position="547"/>
        <end position="560"/>
    </location>
</feature>
<feature type="region of interest" description="Disordered" evidence="2">
    <location>
        <begin position="831"/>
        <end position="856"/>
    </location>
</feature>
<gene>
    <name evidence="3" type="ORF">BD410DRAFT_398018</name>
</gene>
<dbReference type="VEuPathDB" id="FungiDB:BD410DRAFT_398018"/>
<feature type="region of interest" description="Disordered" evidence="2">
    <location>
        <begin position="1"/>
        <end position="62"/>
    </location>
</feature>
<accession>A0A4Y7PYY1</accession>
<organism evidence="3 4">
    <name type="scientific">Rickenella mellea</name>
    <dbReference type="NCBI Taxonomy" id="50990"/>
    <lineage>
        <taxon>Eukaryota</taxon>
        <taxon>Fungi</taxon>
        <taxon>Dikarya</taxon>
        <taxon>Basidiomycota</taxon>
        <taxon>Agaricomycotina</taxon>
        <taxon>Agaricomycetes</taxon>
        <taxon>Hymenochaetales</taxon>
        <taxon>Rickenellaceae</taxon>
        <taxon>Rickenella</taxon>
    </lineage>
</organism>
<dbReference type="OrthoDB" id="9991317at2759"/>
<proteinExistence type="predicted"/>
<dbReference type="Pfam" id="PF14559">
    <property type="entry name" value="TPR_19"/>
    <property type="match status" value="1"/>
</dbReference>
<feature type="compositionally biased region" description="Basic and acidic residues" evidence="2">
    <location>
        <begin position="582"/>
        <end position="599"/>
    </location>
</feature>
<dbReference type="GO" id="GO:0006383">
    <property type="term" value="P:transcription by RNA polymerase III"/>
    <property type="evidence" value="ECO:0007669"/>
    <property type="project" value="InterPro"/>
</dbReference>
<keyword evidence="4" id="KW-1185">Reference proteome</keyword>
<dbReference type="SMART" id="SM00028">
    <property type="entry name" value="TPR"/>
    <property type="match status" value="7"/>
</dbReference>
<feature type="compositionally biased region" description="Acidic residues" evidence="2">
    <location>
        <begin position="840"/>
        <end position="855"/>
    </location>
</feature>
<evidence type="ECO:0000313" key="3">
    <source>
        <dbReference type="EMBL" id="TDL19819.1"/>
    </source>
</evidence>
<evidence type="ECO:0000256" key="1">
    <source>
        <dbReference type="PROSITE-ProRule" id="PRU00339"/>
    </source>
</evidence>
<feature type="repeat" description="TPR" evidence="1">
    <location>
        <begin position="209"/>
        <end position="242"/>
    </location>
</feature>
<dbReference type="STRING" id="50990.A0A4Y7PYY1"/>
<dbReference type="InterPro" id="IPR019734">
    <property type="entry name" value="TPR_rpt"/>
</dbReference>
<feature type="compositionally biased region" description="Acidic residues" evidence="2">
    <location>
        <begin position="39"/>
        <end position="55"/>
    </location>
</feature>
<feature type="compositionally biased region" description="Basic residues" evidence="2">
    <location>
        <begin position="568"/>
        <end position="581"/>
    </location>
</feature>
<dbReference type="Proteomes" id="UP000294933">
    <property type="component" value="Unassembled WGS sequence"/>
</dbReference>
<reference evidence="3 4" key="1">
    <citation type="submission" date="2018-06" db="EMBL/GenBank/DDBJ databases">
        <title>A transcriptomic atlas of mushroom development highlights an independent origin of complex multicellularity.</title>
        <authorList>
            <consortium name="DOE Joint Genome Institute"/>
            <person name="Krizsan K."/>
            <person name="Almasi E."/>
            <person name="Merenyi Z."/>
            <person name="Sahu N."/>
            <person name="Viragh M."/>
            <person name="Koszo T."/>
            <person name="Mondo S."/>
            <person name="Kiss B."/>
            <person name="Balint B."/>
            <person name="Kues U."/>
            <person name="Barry K."/>
            <person name="Hegedus J.C."/>
            <person name="Henrissat B."/>
            <person name="Johnson J."/>
            <person name="Lipzen A."/>
            <person name="Ohm R."/>
            <person name="Nagy I."/>
            <person name="Pangilinan J."/>
            <person name="Yan J."/>
            <person name="Xiong Y."/>
            <person name="Grigoriev I.V."/>
            <person name="Hibbett D.S."/>
            <person name="Nagy L.G."/>
        </authorList>
    </citation>
    <scope>NUCLEOTIDE SEQUENCE [LARGE SCALE GENOMIC DNA]</scope>
    <source>
        <strain evidence="3 4">SZMC22713</strain>
    </source>
</reference>
<dbReference type="GO" id="GO:0000127">
    <property type="term" value="C:transcription factor TFIIIC complex"/>
    <property type="evidence" value="ECO:0007669"/>
    <property type="project" value="TreeGrafter"/>
</dbReference>
<evidence type="ECO:0000313" key="4">
    <source>
        <dbReference type="Proteomes" id="UP000294933"/>
    </source>
</evidence>
<name>A0A4Y7PYY1_9AGAM</name>
<dbReference type="SUPFAM" id="SSF48452">
    <property type="entry name" value="TPR-like"/>
    <property type="match status" value="2"/>
</dbReference>